<sequence length="129" mass="13931">MSNINLNSFLRFLLVGGGATGLQYLIMWALVAGVGMSAVPASNAGFLISAAFNYWANARFTFQGGGGGHQQNIPRFLVTLCAGLLINSGVLHGLLLLNVPIWLAQLCATGVVFIWNYTVNAVWTFRKRQ</sequence>
<feature type="transmembrane region" description="Helical" evidence="6">
    <location>
        <begin position="76"/>
        <end position="95"/>
    </location>
</feature>
<evidence type="ECO:0000256" key="6">
    <source>
        <dbReference type="SAM" id="Phobius"/>
    </source>
</evidence>
<evidence type="ECO:0000256" key="4">
    <source>
        <dbReference type="ARBA" id="ARBA00022989"/>
    </source>
</evidence>
<dbReference type="PANTHER" id="PTHR38459:SF1">
    <property type="entry name" value="PROPHAGE BACTOPRENOL-LINKED GLUCOSE TRANSLOCASE HOMOLOG"/>
    <property type="match status" value="1"/>
</dbReference>
<feature type="transmembrane region" description="Helical" evidence="6">
    <location>
        <begin position="37"/>
        <end position="56"/>
    </location>
</feature>
<dbReference type="InterPro" id="IPR051401">
    <property type="entry name" value="GtrA_CellWall_Glycosyl"/>
</dbReference>
<evidence type="ECO:0000256" key="1">
    <source>
        <dbReference type="ARBA" id="ARBA00004141"/>
    </source>
</evidence>
<keyword evidence="5 6" id="KW-0472">Membrane</keyword>
<keyword evidence="9" id="KW-1185">Reference proteome</keyword>
<reference evidence="8 9" key="1">
    <citation type="submission" date="2024-01" db="EMBL/GenBank/DDBJ databases">
        <title>Uliginosibacterium soil sp. nov.</title>
        <authorList>
            <person name="Lv Y."/>
        </authorList>
    </citation>
    <scope>NUCLEOTIDE SEQUENCE [LARGE SCALE GENOMIC DNA]</scope>
    <source>
        <strain evidence="8 9">H3</strain>
    </source>
</reference>
<feature type="transmembrane region" description="Helical" evidence="6">
    <location>
        <begin position="12"/>
        <end position="31"/>
    </location>
</feature>
<dbReference type="EMBL" id="JAYXHS010000001">
    <property type="protein sequence ID" value="MEC5385115.1"/>
    <property type="molecule type" value="Genomic_DNA"/>
</dbReference>
<protein>
    <submittedName>
        <fullName evidence="8">GtrA family protein</fullName>
    </submittedName>
</protein>
<keyword evidence="3 6" id="KW-0812">Transmembrane</keyword>
<dbReference type="Pfam" id="PF04138">
    <property type="entry name" value="GtrA_DPMS_TM"/>
    <property type="match status" value="1"/>
</dbReference>
<gene>
    <name evidence="8" type="ORF">VVD49_05230</name>
</gene>
<comment type="similarity">
    <text evidence="2">Belongs to the GtrA family.</text>
</comment>
<organism evidence="8 9">
    <name type="scientific">Uliginosibacterium silvisoli</name>
    <dbReference type="NCBI Taxonomy" id="3114758"/>
    <lineage>
        <taxon>Bacteria</taxon>
        <taxon>Pseudomonadati</taxon>
        <taxon>Pseudomonadota</taxon>
        <taxon>Betaproteobacteria</taxon>
        <taxon>Rhodocyclales</taxon>
        <taxon>Zoogloeaceae</taxon>
        <taxon>Uliginosibacterium</taxon>
    </lineage>
</organism>
<dbReference type="PANTHER" id="PTHR38459">
    <property type="entry name" value="PROPHAGE BACTOPRENOL-LINKED GLUCOSE TRANSLOCASE HOMOLOG"/>
    <property type="match status" value="1"/>
</dbReference>
<feature type="domain" description="GtrA/DPMS transmembrane" evidence="7">
    <location>
        <begin position="11"/>
        <end position="125"/>
    </location>
</feature>
<comment type="caution">
    <text evidence="8">The sequence shown here is derived from an EMBL/GenBank/DDBJ whole genome shotgun (WGS) entry which is preliminary data.</text>
</comment>
<dbReference type="RefSeq" id="WP_327598079.1">
    <property type="nucleotide sequence ID" value="NZ_JAYXHS010000001.1"/>
</dbReference>
<dbReference type="Proteomes" id="UP001331561">
    <property type="component" value="Unassembled WGS sequence"/>
</dbReference>
<feature type="transmembrane region" description="Helical" evidence="6">
    <location>
        <begin position="101"/>
        <end position="123"/>
    </location>
</feature>
<proteinExistence type="inferred from homology"/>
<evidence type="ECO:0000256" key="3">
    <source>
        <dbReference type="ARBA" id="ARBA00022692"/>
    </source>
</evidence>
<evidence type="ECO:0000259" key="7">
    <source>
        <dbReference type="Pfam" id="PF04138"/>
    </source>
</evidence>
<accession>A0ABU6K1M8</accession>
<evidence type="ECO:0000313" key="8">
    <source>
        <dbReference type="EMBL" id="MEC5385115.1"/>
    </source>
</evidence>
<evidence type="ECO:0000256" key="2">
    <source>
        <dbReference type="ARBA" id="ARBA00009399"/>
    </source>
</evidence>
<evidence type="ECO:0000313" key="9">
    <source>
        <dbReference type="Proteomes" id="UP001331561"/>
    </source>
</evidence>
<keyword evidence="4 6" id="KW-1133">Transmembrane helix</keyword>
<evidence type="ECO:0000256" key="5">
    <source>
        <dbReference type="ARBA" id="ARBA00023136"/>
    </source>
</evidence>
<comment type="subcellular location">
    <subcellularLocation>
        <location evidence="1">Membrane</location>
        <topology evidence="1">Multi-pass membrane protein</topology>
    </subcellularLocation>
</comment>
<dbReference type="InterPro" id="IPR007267">
    <property type="entry name" value="GtrA_DPMS_TM"/>
</dbReference>
<name>A0ABU6K1M8_9RHOO</name>